<dbReference type="NCBIfam" id="TIGR00255">
    <property type="entry name" value="YicC/YloC family endoribonuclease"/>
    <property type="match status" value="1"/>
</dbReference>
<comment type="similarity">
    <text evidence="5">Belongs to the YicC/YloC family.</text>
</comment>
<keyword evidence="4" id="KW-0378">Hydrolase</keyword>
<evidence type="ECO:0000256" key="4">
    <source>
        <dbReference type="ARBA" id="ARBA00022801"/>
    </source>
</evidence>
<comment type="cofactor">
    <cofactor evidence="1">
        <name>a divalent metal cation</name>
        <dbReference type="ChEBI" id="CHEBI:60240"/>
    </cofactor>
</comment>
<dbReference type="RefSeq" id="WP_136413298.1">
    <property type="nucleotide sequence ID" value="NZ_CAXHQF010000044.1"/>
</dbReference>
<evidence type="ECO:0000259" key="6">
    <source>
        <dbReference type="Pfam" id="PF03755"/>
    </source>
</evidence>
<evidence type="ECO:0000259" key="7">
    <source>
        <dbReference type="Pfam" id="PF08340"/>
    </source>
</evidence>
<feature type="domain" description="Endoribonuclease YicC-like C-terminal" evidence="7">
    <location>
        <begin position="176"/>
        <end position="290"/>
    </location>
</feature>
<dbReference type="AlphaFoldDB" id="A0A4P7VZH0"/>
<protein>
    <submittedName>
        <fullName evidence="8">YicC family protein</fullName>
    </submittedName>
</protein>
<evidence type="ECO:0000256" key="1">
    <source>
        <dbReference type="ARBA" id="ARBA00001968"/>
    </source>
</evidence>
<dbReference type="InterPro" id="IPR013527">
    <property type="entry name" value="YicC-like_N"/>
</dbReference>
<reference evidence="9" key="1">
    <citation type="submission" date="2019-02" db="EMBL/GenBank/DDBJ databases">
        <title>Isolation and identification of novel species under the genus Muribaculum.</title>
        <authorList>
            <person name="Miyake S."/>
            <person name="Ding Y."/>
            <person name="Low A."/>
            <person name="Soh M."/>
            <person name="Seedorf H."/>
        </authorList>
    </citation>
    <scope>NUCLEOTIDE SEQUENCE [LARGE SCALE GENOMIC DNA]</scope>
    <source>
        <strain evidence="9">H5</strain>
    </source>
</reference>
<dbReference type="Proteomes" id="UP000297149">
    <property type="component" value="Chromosome"/>
</dbReference>
<name>A0A4P7VZH0_9BACT</name>
<accession>A0A4P7VZH0</accession>
<dbReference type="GO" id="GO:0004521">
    <property type="term" value="F:RNA endonuclease activity"/>
    <property type="evidence" value="ECO:0007669"/>
    <property type="project" value="InterPro"/>
</dbReference>
<proteinExistence type="inferred from homology"/>
<organism evidence="8 9">
    <name type="scientific">Duncaniella dubosii</name>
    <dbReference type="NCBI Taxonomy" id="2518971"/>
    <lineage>
        <taxon>Bacteria</taxon>
        <taxon>Pseudomonadati</taxon>
        <taxon>Bacteroidota</taxon>
        <taxon>Bacteroidia</taxon>
        <taxon>Bacteroidales</taxon>
        <taxon>Muribaculaceae</taxon>
        <taxon>Duncaniella</taxon>
    </lineage>
</organism>
<dbReference type="PANTHER" id="PTHR30636:SF3">
    <property type="entry name" value="UPF0701 PROTEIN YICC"/>
    <property type="match status" value="1"/>
</dbReference>
<sequence length="291" mass="33153">MLYSMTGFGKAVTEFPGKKITVEIKSLNSKQIDIAARVPSSLRAQELEMRNHIAALLERGKVDMTVYVENVAGDASVKLNAAALKAYKDDVEATAKAIGIPVPQDWYNVLMRFPDVMKSETPAEADDKEIEGVLDALRRAAVQLMDYRRAEGEKLEVFFKERIERLRELLALVPQFEEERVAKIRLRMEEGLAKIHGVDYDKSRLEQELFFYIEKLDVNEEKQRLAQHLTYFMETMEGPKGQGKKLGFISQEMGREINTLGSKSNHAAMQKLVVQMKDVLEQIKEQVLNVM</sequence>
<dbReference type="Pfam" id="PF08340">
    <property type="entry name" value="YicC-like_C"/>
    <property type="match status" value="1"/>
</dbReference>
<evidence type="ECO:0000313" key="8">
    <source>
        <dbReference type="EMBL" id="QCD40857.1"/>
    </source>
</evidence>
<evidence type="ECO:0000313" key="9">
    <source>
        <dbReference type="Proteomes" id="UP000297149"/>
    </source>
</evidence>
<dbReference type="PANTHER" id="PTHR30636">
    <property type="entry name" value="UPF0701 PROTEIN YICC"/>
    <property type="match status" value="1"/>
</dbReference>
<dbReference type="EMBL" id="CP039396">
    <property type="protein sequence ID" value="QCD40857.1"/>
    <property type="molecule type" value="Genomic_DNA"/>
</dbReference>
<keyword evidence="3" id="KW-0255">Endonuclease</keyword>
<keyword evidence="9" id="KW-1185">Reference proteome</keyword>
<dbReference type="KEGG" id="ddb:E7747_00115"/>
<dbReference type="InterPro" id="IPR005229">
    <property type="entry name" value="YicC/YloC-like"/>
</dbReference>
<evidence type="ECO:0000256" key="3">
    <source>
        <dbReference type="ARBA" id="ARBA00022759"/>
    </source>
</evidence>
<dbReference type="GO" id="GO:0016787">
    <property type="term" value="F:hydrolase activity"/>
    <property type="evidence" value="ECO:0007669"/>
    <property type="project" value="UniProtKB-KW"/>
</dbReference>
<dbReference type="InterPro" id="IPR013551">
    <property type="entry name" value="YicC-like_C"/>
</dbReference>
<dbReference type="Pfam" id="PF03755">
    <property type="entry name" value="YicC-like_N"/>
    <property type="match status" value="1"/>
</dbReference>
<evidence type="ECO:0000256" key="2">
    <source>
        <dbReference type="ARBA" id="ARBA00022722"/>
    </source>
</evidence>
<feature type="domain" description="Endoribonuclease YicC-like N-terminal" evidence="6">
    <location>
        <begin position="3"/>
        <end position="156"/>
    </location>
</feature>
<keyword evidence="2" id="KW-0540">Nuclease</keyword>
<gene>
    <name evidence="8" type="ORF">E7747_00115</name>
</gene>
<evidence type="ECO:0000256" key="5">
    <source>
        <dbReference type="ARBA" id="ARBA00035648"/>
    </source>
</evidence>